<feature type="compositionally biased region" description="Basic residues" evidence="1">
    <location>
        <begin position="215"/>
        <end position="224"/>
    </location>
</feature>
<dbReference type="GO" id="GO:0002218">
    <property type="term" value="P:activation of innate immune response"/>
    <property type="evidence" value="ECO:0007669"/>
    <property type="project" value="InterPro"/>
</dbReference>
<dbReference type="GO" id="GO:0003690">
    <property type="term" value="F:double-stranded DNA binding"/>
    <property type="evidence" value="ECO:0007669"/>
    <property type="project" value="InterPro"/>
</dbReference>
<evidence type="ECO:0000256" key="1">
    <source>
        <dbReference type="SAM" id="MobiDB-lite"/>
    </source>
</evidence>
<reference evidence="2 3" key="1">
    <citation type="journal article" date="2023" name="Arcadia Sci">
        <title>De novo assembly of a long-read Amblyomma americanum tick genome.</title>
        <authorList>
            <person name="Chou S."/>
            <person name="Poskanzer K.E."/>
            <person name="Rollins M."/>
            <person name="Thuy-Boun P.S."/>
        </authorList>
    </citation>
    <scope>NUCLEOTIDE SEQUENCE [LARGE SCALE GENOMIC DNA]</scope>
    <source>
        <strain evidence="2">F_SG_1</strain>
        <tissue evidence="2">Salivary glands</tissue>
    </source>
</reference>
<keyword evidence="3" id="KW-1185">Reference proteome</keyword>
<protein>
    <submittedName>
        <fullName evidence="2">Uncharacterized protein</fullName>
    </submittedName>
</protein>
<dbReference type="Proteomes" id="UP001321473">
    <property type="component" value="Unassembled WGS sequence"/>
</dbReference>
<organism evidence="2 3">
    <name type="scientific">Amblyomma americanum</name>
    <name type="common">Lone star tick</name>
    <dbReference type="NCBI Taxonomy" id="6943"/>
    <lineage>
        <taxon>Eukaryota</taxon>
        <taxon>Metazoa</taxon>
        <taxon>Ecdysozoa</taxon>
        <taxon>Arthropoda</taxon>
        <taxon>Chelicerata</taxon>
        <taxon>Arachnida</taxon>
        <taxon>Acari</taxon>
        <taxon>Parasitiformes</taxon>
        <taxon>Ixodida</taxon>
        <taxon>Ixodoidea</taxon>
        <taxon>Ixodidae</taxon>
        <taxon>Amblyomminae</taxon>
        <taxon>Amblyomma</taxon>
    </lineage>
</organism>
<dbReference type="InterPro" id="IPR042509">
    <property type="entry name" value="ZCCHC3"/>
</dbReference>
<proteinExistence type="predicted"/>
<feature type="compositionally biased region" description="Polar residues" evidence="1">
    <location>
        <begin position="307"/>
        <end position="324"/>
    </location>
</feature>
<name>A0AAQ4E9L6_AMBAM</name>
<feature type="compositionally biased region" description="Low complexity" evidence="1">
    <location>
        <begin position="142"/>
        <end position="151"/>
    </location>
</feature>
<sequence length="330" mass="34049">MECVPGFPDVPSGVVRIRMEMSRPVPNLLKVADKTVQCEYEGVVRVCRKCEVEGHLSATCTAPQCSRCMKFGHDSCDAPCPRCRGDHRVADCTARTYSSVAAVSQAATVPSDAASVVAGPASESTADAQEAVENSCAGEVSAPAAAPAATADNGEEEPVAADVTGAEPRDQPAGEDAPVSPSAASEPLSAAPGGDCPTKDGPAAEREDSFLPVRGQKRRRRKRGRGDLADDDASSGQEDLAEAASTMSPCSDRPLAKRQGVTISAGRFAALAEGSGMDSDSEDETPGKEQNPVPCPNCQNIACECSEMSSTVYSSGDETSNDASPTEPPP</sequence>
<dbReference type="PANTHER" id="PTHR22639:SF3">
    <property type="entry name" value="ZINC FINGER CCHC DOMAIN-CONTAINING PROTEIN 3"/>
    <property type="match status" value="1"/>
</dbReference>
<dbReference type="PANTHER" id="PTHR22639">
    <property type="entry name" value="GAG-RELATED PROTEIN"/>
    <property type="match status" value="1"/>
</dbReference>
<gene>
    <name evidence="2" type="ORF">V5799_025428</name>
</gene>
<feature type="region of interest" description="Disordered" evidence="1">
    <location>
        <begin position="120"/>
        <end position="330"/>
    </location>
</feature>
<evidence type="ECO:0000313" key="2">
    <source>
        <dbReference type="EMBL" id="KAK8771328.1"/>
    </source>
</evidence>
<comment type="caution">
    <text evidence="2">The sequence shown here is derived from an EMBL/GenBank/DDBJ whole genome shotgun (WGS) entry which is preliminary data.</text>
</comment>
<accession>A0AAQ4E9L6</accession>
<evidence type="ECO:0000313" key="3">
    <source>
        <dbReference type="Proteomes" id="UP001321473"/>
    </source>
</evidence>
<dbReference type="AlphaFoldDB" id="A0AAQ4E9L6"/>
<feature type="compositionally biased region" description="Low complexity" evidence="1">
    <location>
        <begin position="177"/>
        <end position="192"/>
    </location>
</feature>
<dbReference type="EMBL" id="JARKHS020019892">
    <property type="protein sequence ID" value="KAK8771328.1"/>
    <property type="molecule type" value="Genomic_DNA"/>
</dbReference>
<dbReference type="GO" id="GO:0003723">
    <property type="term" value="F:RNA binding"/>
    <property type="evidence" value="ECO:0007669"/>
    <property type="project" value="InterPro"/>
</dbReference>